<dbReference type="AlphaFoldDB" id="A0A6H0XZT6"/>
<dbReference type="InterPro" id="IPR006913">
    <property type="entry name" value="CENP-V/GFA"/>
</dbReference>
<protein>
    <recommendedName>
        <fullName evidence="5">CENP-V/GFA domain-containing protein</fullName>
    </recommendedName>
</protein>
<dbReference type="Proteomes" id="UP000503462">
    <property type="component" value="Chromosome 4"/>
</dbReference>
<keyword evidence="4" id="KW-0456">Lyase</keyword>
<organism evidence="6 7">
    <name type="scientific">Peltaster fructicola</name>
    <dbReference type="NCBI Taxonomy" id="286661"/>
    <lineage>
        <taxon>Eukaryota</taxon>
        <taxon>Fungi</taxon>
        <taxon>Dikarya</taxon>
        <taxon>Ascomycota</taxon>
        <taxon>Pezizomycotina</taxon>
        <taxon>Dothideomycetes</taxon>
        <taxon>Dothideomycetes incertae sedis</taxon>
        <taxon>Peltaster</taxon>
    </lineage>
</organism>
<evidence type="ECO:0000313" key="6">
    <source>
        <dbReference type="EMBL" id="QIX00273.1"/>
    </source>
</evidence>
<dbReference type="OrthoDB" id="406544at2759"/>
<evidence type="ECO:0000256" key="4">
    <source>
        <dbReference type="ARBA" id="ARBA00023239"/>
    </source>
</evidence>
<evidence type="ECO:0000256" key="1">
    <source>
        <dbReference type="ARBA" id="ARBA00005495"/>
    </source>
</evidence>
<keyword evidence="7" id="KW-1185">Reference proteome</keyword>
<dbReference type="PANTHER" id="PTHR33337">
    <property type="entry name" value="GFA DOMAIN-CONTAINING PROTEIN"/>
    <property type="match status" value="1"/>
</dbReference>
<feature type="domain" description="CENP-V/GFA" evidence="5">
    <location>
        <begin position="3"/>
        <end position="79"/>
    </location>
</feature>
<reference evidence="6 7" key="1">
    <citation type="journal article" date="2016" name="Sci. Rep.">
        <title>Peltaster fructicola genome reveals evolution from an invasive phytopathogen to an ectophytic parasite.</title>
        <authorList>
            <person name="Xu C."/>
            <person name="Chen H."/>
            <person name="Gleason M.L."/>
            <person name="Xu J.R."/>
            <person name="Liu H."/>
            <person name="Zhang R."/>
            <person name="Sun G."/>
        </authorList>
    </citation>
    <scope>NUCLEOTIDE SEQUENCE [LARGE SCALE GENOMIC DNA]</scope>
    <source>
        <strain evidence="6 7">LNHT1506</strain>
    </source>
</reference>
<sequence length="93" mass="10403">MHNTRFMKATIDYQSGANLVKTFDDGDTKSGTHLYRSFCSNCGSSLFLRSAAVPGLLVAQCSALDDNEPRKPKFELFEDDRKPWLSKVSTPKL</sequence>
<dbReference type="GO" id="GO:0016846">
    <property type="term" value="F:carbon-sulfur lyase activity"/>
    <property type="evidence" value="ECO:0007669"/>
    <property type="project" value="InterPro"/>
</dbReference>
<dbReference type="SUPFAM" id="SSF51316">
    <property type="entry name" value="Mss4-like"/>
    <property type="match status" value="1"/>
</dbReference>
<evidence type="ECO:0000256" key="3">
    <source>
        <dbReference type="ARBA" id="ARBA00022833"/>
    </source>
</evidence>
<evidence type="ECO:0000259" key="5">
    <source>
        <dbReference type="Pfam" id="PF04828"/>
    </source>
</evidence>
<accession>A0A6H0XZT6</accession>
<evidence type="ECO:0000313" key="7">
    <source>
        <dbReference type="Proteomes" id="UP000503462"/>
    </source>
</evidence>
<dbReference type="PANTHER" id="PTHR33337:SF40">
    <property type="entry name" value="CENP-V_GFA DOMAIN-CONTAINING PROTEIN-RELATED"/>
    <property type="match status" value="1"/>
</dbReference>
<evidence type="ECO:0000256" key="2">
    <source>
        <dbReference type="ARBA" id="ARBA00022723"/>
    </source>
</evidence>
<comment type="similarity">
    <text evidence="1">Belongs to the Gfa family.</text>
</comment>
<dbReference type="Pfam" id="PF04828">
    <property type="entry name" value="GFA"/>
    <property type="match status" value="1"/>
</dbReference>
<dbReference type="Gene3D" id="3.90.1590.10">
    <property type="entry name" value="glutathione-dependent formaldehyde- activating enzyme (gfa)"/>
    <property type="match status" value="1"/>
</dbReference>
<keyword evidence="2" id="KW-0479">Metal-binding</keyword>
<dbReference type="EMBL" id="CP051142">
    <property type="protein sequence ID" value="QIX00273.1"/>
    <property type="molecule type" value="Genomic_DNA"/>
</dbReference>
<proteinExistence type="inferred from homology"/>
<dbReference type="GO" id="GO:0046872">
    <property type="term" value="F:metal ion binding"/>
    <property type="evidence" value="ECO:0007669"/>
    <property type="project" value="UniProtKB-KW"/>
</dbReference>
<name>A0A6H0XZT6_9PEZI</name>
<dbReference type="InterPro" id="IPR011057">
    <property type="entry name" value="Mss4-like_sf"/>
</dbReference>
<keyword evidence="3" id="KW-0862">Zinc</keyword>
<gene>
    <name evidence="6" type="ORF">AMS68_005790</name>
</gene>